<reference evidence="1" key="1">
    <citation type="submission" date="2021-06" db="EMBL/GenBank/DDBJ databases">
        <authorList>
            <person name="Kallberg Y."/>
            <person name="Tangrot J."/>
            <person name="Rosling A."/>
        </authorList>
    </citation>
    <scope>NUCLEOTIDE SEQUENCE</scope>
    <source>
        <strain evidence="1">CL356</strain>
    </source>
</reference>
<protein>
    <submittedName>
        <fullName evidence="1">11137_t:CDS:1</fullName>
    </submittedName>
</protein>
<comment type="caution">
    <text evidence="1">The sequence shown here is derived from an EMBL/GenBank/DDBJ whole genome shotgun (WGS) entry which is preliminary data.</text>
</comment>
<keyword evidence="2" id="KW-1185">Reference proteome</keyword>
<organism evidence="1 2">
    <name type="scientific">Acaulospora colombiana</name>
    <dbReference type="NCBI Taxonomy" id="27376"/>
    <lineage>
        <taxon>Eukaryota</taxon>
        <taxon>Fungi</taxon>
        <taxon>Fungi incertae sedis</taxon>
        <taxon>Mucoromycota</taxon>
        <taxon>Glomeromycotina</taxon>
        <taxon>Glomeromycetes</taxon>
        <taxon>Diversisporales</taxon>
        <taxon>Acaulosporaceae</taxon>
        <taxon>Acaulospora</taxon>
    </lineage>
</organism>
<accession>A0ACA9NX62</accession>
<evidence type="ECO:0000313" key="2">
    <source>
        <dbReference type="Proteomes" id="UP000789525"/>
    </source>
</evidence>
<dbReference type="Proteomes" id="UP000789525">
    <property type="component" value="Unassembled WGS sequence"/>
</dbReference>
<name>A0ACA9NX62_9GLOM</name>
<proteinExistence type="predicted"/>
<evidence type="ECO:0000313" key="1">
    <source>
        <dbReference type="EMBL" id="CAG8672229.1"/>
    </source>
</evidence>
<dbReference type="EMBL" id="CAJVPT010024826">
    <property type="protein sequence ID" value="CAG8672229.1"/>
    <property type="molecule type" value="Genomic_DNA"/>
</dbReference>
<sequence>GTYMAKDEIGRGRTIDVGEWVMKEVSKPRNQADYAAQEES</sequence>
<gene>
    <name evidence="1" type="ORF">ACOLOM_LOCUS8999</name>
</gene>
<feature type="non-terminal residue" evidence="1">
    <location>
        <position position="1"/>
    </location>
</feature>